<protein>
    <submittedName>
        <fullName evidence="2">Uncharacterized protein</fullName>
    </submittedName>
</protein>
<keyword evidence="3" id="KW-1185">Reference proteome</keyword>
<evidence type="ECO:0000313" key="2">
    <source>
        <dbReference type="EMBL" id="RPA83027.1"/>
    </source>
</evidence>
<gene>
    <name evidence="2" type="ORF">BJ508DRAFT_77789</name>
</gene>
<dbReference type="AlphaFoldDB" id="A0A3N4IC59"/>
<accession>A0A3N4IC59</accession>
<dbReference type="EMBL" id="ML119667">
    <property type="protein sequence ID" value="RPA83027.1"/>
    <property type="molecule type" value="Genomic_DNA"/>
</dbReference>
<feature type="region of interest" description="Disordered" evidence="1">
    <location>
        <begin position="207"/>
        <end position="267"/>
    </location>
</feature>
<sequence>MPDKWEAIFRVSDEEGNRYVQQRYSYDPSHVATDTFRIDWEDGSYYYGNPSGRDFWCNGNGEDHMWPEGRSGRELVRVDRGPWIELHSEADAIPETLVPAESDQEKGRRRIKEFWMEAVMDEEGMKWYEQQVEGRGSGFAKKPVRLEQLPSEATSVADNLARLQLHSPEEEASQVASSVSETSQIAVSSGSANVPLNLNELLEQKREAQQGVGGERNSDAIPGGDEAGGQSQRETADGSSDSGLTEPPSGAVELPAERRGEAIRPGIQTERQNMATQVNIQHQQDPARYEEGNIQEAKTANTDEHEGQSGSTEEPNVGSFEGNIEASNLEGESQATPQALVIAQQTDRPENKQELVQSSEDQESRLLMDIIASLDSYKAFLEERREILIANRQDMEVSV</sequence>
<evidence type="ECO:0000313" key="3">
    <source>
        <dbReference type="Proteomes" id="UP000275078"/>
    </source>
</evidence>
<feature type="region of interest" description="Disordered" evidence="1">
    <location>
        <begin position="298"/>
        <end position="364"/>
    </location>
</feature>
<organism evidence="2 3">
    <name type="scientific">Ascobolus immersus RN42</name>
    <dbReference type="NCBI Taxonomy" id="1160509"/>
    <lineage>
        <taxon>Eukaryota</taxon>
        <taxon>Fungi</taxon>
        <taxon>Dikarya</taxon>
        <taxon>Ascomycota</taxon>
        <taxon>Pezizomycotina</taxon>
        <taxon>Pezizomycetes</taxon>
        <taxon>Pezizales</taxon>
        <taxon>Ascobolaceae</taxon>
        <taxon>Ascobolus</taxon>
    </lineage>
</organism>
<proteinExistence type="predicted"/>
<evidence type="ECO:0000256" key="1">
    <source>
        <dbReference type="SAM" id="MobiDB-lite"/>
    </source>
</evidence>
<reference evidence="2 3" key="1">
    <citation type="journal article" date="2018" name="Nat. Ecol. Evol.">
        <title>Pezizomycetes genomes reveal the molecular basis of ectomycorrhizal truffle lifestyle.</title>
        <authorList>
            <person name="Murat C."/>
            <person name="Payen T."/>
            <person name="Noel B."/>
            <person name="Kuo A."/>
            <person name="Morin E."/>
            <person name="Chen J."/>
            <person name="Kohler A."/>
            <person name="Krizsan K."/>
            <person name="Balestrini R."/>
            <person name="Da Silva C."/>
            <person name="Montanini B."/>
            <person name="Hainaut M."/>
            <person name="Levati E."/>
            <person name="Barry K.W."/>
            <person name="Belfiori B."/>
            <person name="Cichocki N."/>
            <person name="Clum A."/>
            <person name="Dockter R.B."/>
            <person name="Fauchery L."/>
            <person name="Guy J."/>
            <person name="Iotti M."/>
            <person name="Le Tacon F."/>
            <person name="Lindquist E.A."/>
            <person name="Lipzen A."/>
            <person name="Malagnac F."/>
            <person name="Mello A."/>
            <person name="Molinier V."/>
            <person name="Miyauchi S."/>
            <person name="Poulain J."/>
            <person name="Riccioni C."/>
            <person name="Rubini A."/>
            <person name="Sitrit Y."/>
            <person name="Splivallo R."/>
            <person name="Traeger S."/>
            <person name="Wang M."/>
            <person name="Zifcakova L."/>
            <person name="Wipf D."/>
            <person name="Zambonelli A."/>
            <person name="Paolocci F."/>
            <person name="Nowrousian M."/>
            <person name="Ottonello S."/>
            <person name="Baldrian P."/>
            <person name="Spatafora J.W."/>
            <person name="Henrissat B."/>
            <person name="Nagy L.G."/>
            <person name="Aury J.M."/>
            <person name="Wincker P."/>
            <person name="Grigoriev I.V."/>
            <person name="Bonfante P."/>
            <person name="Martin F.M."/>
        </authorList>
    </citation>
    <scope>NUCLEOTIDE SEQUENCE [LARGE SCALE GENOMIC DNA]</scope>
    <source>
        <strain evidence="2 3">RN42</strain>
    </source>
</reference>
<feature type="compositionally biased region" description="Polar residues" evidence="1">
    <location>
        <begin position="229"/>
        <end position="243"/>
    </location>
</feature>
<dbReference type="Proteomes" id="UP000275078">
    <property type="component" value="Unassembled WGS sequence"/>
</dbReference>
<name>A0A3N4IC59_ASCIM</name>